<dbReference type="SUPFAM" id="SSF53474">
    <property type="entry name" value="alpha/beta-Hydrolases"/>
    <property type="match status" value="1"/>
</dbReference>
<keyword evidence="4" id="KW-1185">Reference proteome</keyword>
<name>A0ABP3FIS6_9GAMM</name>
<evidence type="ECO:0000259" key="2">
    <source>
        <dbReference type="Pfam" id="PF00561"/>
    </source>
</evidence>
<evidence type="ECO:0000313" key="4">
    <source>
        <dbReference type="Proteomes" id="UP001501787"/>
    </source>
</evidence>
<evidence type="ECO:0000256" key="1">
    <source>
        <dbReference type="SAM" id="MobiDB-lite"/>
    </source>
</evidence>
<dbReference type="PANTHER" id="PTHR43433">
    <property type="entry name" value="HYDROLASE, ALPHA/BETA FOLD FAMILY PROTEIN"/>
    <property type="match status" value="1"/>
</dbReference>
<dbReference type="InterPro" id="IPR050471">
    <property type="entry name" value="AB_hydrolase"/>
</dbReference>
<dbReference type="Gene3D" id="3.40.50.1820">
    <property type="entry name" value="alpha/beta hydrolase"/>
    <property type="match status" value="1"/>
</dbReference>
<dbReference type="InterPro" id="IPR029058">
    <property type="entry name" value="AB_hydrolase_fold"/>
</dbReference>
<proteinExistence type="predicted"/>
<organism evidence="3 4">
    <name type="scientific">Psychrobacter aestuarii</name>
    <dbReference type="NCBI Taxonomy" id="556327"/>
    <lineage>
        <taxon>Bacteria</taxon>
        <taxon>Pseudomonadati</taxon>
        <taxon>Pseudomonadota</taxon>
        <taxon>Gammaproteobacteria</taxon>
        <taxon>Moraxellales</taxon>
        <taxon>Moraxellaceae</taxon>
        <taxon>Psychrobacter</taxon>
    </lineage>
</organism>
<dbReference type="PANTHER" id="PTHR43433:SF5">
    <property type="entry name" value="AB HYDROLASE-1 DOMAIN-CONTAINING PROTEIN"/>
    <property type="match status" value="1"/>
</dbReference>
<dbReference type="InterPro" id="IPR000073">
    <property type="entry name" value="AB_hydrolase_1"/>
</dbReference>
<dbReference type="Proteomes" id="UP001501787">
    <property type="component" value="Unassembled WGS sequence"/>
</dbReference>
<protein>
    <submittedName>
        <fullName evidence="3">Esterase EstB</fullName>
    </submittedName>
</protein>
<feature type="domain" description="AB hydrolase-1" evidence="2">
    <location>
        <begin position="85"/>
        <end position="211"/>
    </location>
</feature>
<dbReference type="Pfam" id="PF00561">
    <property type="entry name" value="Abhydrolase_1"/>
    <property type="match status" value="1"/>
</dbReference>
<comment type="caution">
    <text evidence="3">The sequence shown here is derived from an EMBL/GenBank/DDBJ whole genome shotgun (WGS) entry which is preliminary data.</text>
</comment>
<dbReference type="RefSeq" id="WP_227691526.1">
    <property type="nucleotide sequence ID" value="NZ_BAAAFR010000005.1"/>
</dbReference>
<gene>
    <name evidence="3" type="primary">estB</name>
    <name evidence="3" type="ORF">GCM10009129_15780</name>
</gene>
<sequence>MMHSHSHTEPTEPRSDADASAVTDTADHADGSCERVTNYPTPEWQKFGAHNWWASDLSDHLYQTMIDIGDHIELCVEAGGNPNNPPLLLVMGLGSQMVFWPDGFIKRLIDAGFFVIRFDNRDIGLSSKVQIDGLPRVSQLKMMLRLQTGLSNKSEPVAYNLTDMAEDTVRLIKALNLGSTHLMGASMGGMIAQIVAARYPSLVQRMALLFTTTNRAFLSPPRPRQLYTLINRPESHSERDIVRHSVWFMKTVGTPGHVNVRTVREIAKLRYQRNFHPLGTVQQLNAILSSGSIARFSKQVKAPTIVIHGSADGLLPASQGRVVAKTIPNASFHLIEGMAHDIPTYYQPYLVTLIKNHLSGS</sequence>
<dbReference type="EMBL" id="BAAAFR010000005">
    <property type="protein sequence ID" value="GAA0319037.1"/>
    <property type="molecule type" value="Genomic_DNA"/>
</dbReference>
<feature type="region of interest" description="Disordered" evidence="1">
    <location>
        <begin position="1"/>
        <end position="35"/>
    </location>
</feature>
<reference evidence="4" key="1">
    <citation type="journal article" date="2019" name="Int. J. Syst. Evol. Microbiol.">
        <title>The Global Catalogue of Microorganisms (GCM) 10K type strain sequencing project: providing services to taxonomists for standard genome sequencing and annotation.</title>
        <authorList>
            <consortium name="The Broad Institute Genomics Platform"/>
            <consortium name="The Broad Institute Genome Sequencing Center for Infectious Disease"/>
            <person name="Wu L."/>
            <person name="Ma J."/>
        </authorList>
    </citation>
    <scope>NUCLEOTIDE SEQUENCE [LARGE SCALE GENOMIC DNA]</scope>
    <source>
        <strain evidence="4">JCM 16343</strain>
    </source>
</reference>
<evidence type="ECO:0000313" key="3">
    <source>
        <dbReference type="EMBL" id="GAA0319037.1"/>
    </source>
</evidence>
<accession>A0ABP3FIS6</accession>
<feature type="compositionally biased region" description="Basic and acidic residues" evidence="1">
    <location>
        <begin position="1"/>
        <end position="17"/>
    </location>
</feature>